<dbReference type="GO" id="GO:0019005">
    <property type="term" value="C:SCF ubiquitin ligase complex"/>
    <property type="evidence" value="ECO:0007669"/>
    <property type="project" value="TreeGrafter"/>
</dbReference>
<dbReference type="EMBL" id="JAFNEN010000034">
    <property type="protein sequence ID" value="KAG8198873.1"/>
    <property type="molecule type" value="Genomic_DNA"/>
</dbReference>
<protein>
    <recommendedName>
        <fullName evidence="3">Transmembrane protein 183</fullName>
    </recommendedName>
</protein>
<sequence>MSKGGKKEARKNFEIESDIKLSDFANSSASGGRIRKSVGKNFIKNAKEITKNEEEEEILWYDRDLDEFEFLDLGNGVKKKQLKTKASSGESFKGPGIQFPIDVWYLIGQYVKPEDVKLFANICKDSYKVSRSFSFWMEMYRRFYKPVDHLPTRLQPECIEQEFCLKSSVIRALYLMYPKFITQLSSRLPNTDVVNELSNLCCSSMWRLQVNEKWVFHFKFQNVTHSSDTRITYRVAIKDLWTNHGEKQDVYVNHNPDAGCKILRFTSSYFMVVSQKVIGSRLSGVRISLAHDMRRHKLQLMFRHSNYNQSDNRSNMSKDNSGSYSDIVEFDAVENVMVLNWWHPQYPLGYNV</sequence>
<name>A0AAV6VSX4_9ARAC</name>
<dbReference type="AlphaFoldDB" id="A0AAV6VSX4"/>
<accession>A0AAV6VSX4</accession>
<dbReference type="PANTHER" id="PTHR20988:SF2">
    <property type="entry name" value="TRANSMEMBRANE PROTEIN 183A-RELATED"/>
    <property type="match status" value="1"/>
</dbReference>
<organism evidence="1 2">
    <name type="scientific">Oedothorax gibbosus</name>
    <dbReference type="NCBI Taxonomy" id="931172"/>
    <lineage>
        <taxon>Eukaryota</taxon>
        <taxon>Metazoa</taxon>
        <taxon>Ecdysozoa</taxon>
        <taxon>Arthropoda</taxon>
        <taxon>Chelicerata</taxon>
        <taxon>Arachnida</taxon>
        <taxon>Araneae</taxon>
        <taxon>Araneomorphae</taxon>
        <taxon>Entelegynae</taxon>
        <taxon>Araneoidea</taxon>
        <taxon>Linyphiidae</taxon>
        <taxon>Erigoninae</taxon>
        <taxon>Oedothorax</taxon>
    </lineage>
</organism>
<reference evidence="1 2" key="1">
    <citation type="journal article" date="2022" name="Nat. Ecol. Evol.">
        <title>A masculinizing supergene underlies an exaggerated male reproductive morph in a spider.</title>
        <authorList>
            <person name="Hendrickx F."/>
            <person name="De Corte Z."/>
            <person name="Sonet G."/>
            <person name="Van Belleghem S.M."/>
            <person name="Kostlbacher S."/>
            <person name="Vangestel C."/>
        </authorList>
    </citation>
    <scope>NUCLEOTIDE SEQUENCE [LARGE SCALE GENOMIC DNA]</scope>
    <source>
        <strain evidence="1">W744_W776</strain>
    </source>
</reference>
<dbReference type="Proteomes" id="UP000827092">
    <property type="component" value="Unassembled WGS sequence"/>
</dbReference>
<proteinExistence type="predicted"/>
<dbReference type="InterPro" id="IPR026509">
    <property type="entry name" value="TMEM183"/>
</dbReference>
<dbReference type="PANTHER" id="PTHR20988">
    <property type="entry name" value="TRANSMEMBRANE PROTEIN 183A-RELATED"/>
    <property type="match status" value="1"/>
</dbReference>
<keyword evidence="2" id="KW-1185">Reference proteome</keyword>
<comment type="caution">
    <text evidence="1">The sequence shown here is derived from an EMBL/GenBank/DDBJ whole genome shotgun (WGS) entry which is preliminary data.</text>
</comment>
<evidence type="ECO:0008006" key="3">
    <source>
        <dbReference type="Google" id="ProtNLM"/>
    </source>
</evidence>
<dbReference type="GO" id="GO:0031647">
    <property type="term" value="P:regulation of protein stability"/>
    <property type="evidence" value="ECO:0007669"/>
    <property type="project" value="TreeGrafter"/>
</dbReference>
<evidence type="ECO:0000313" key="2">
    <source>
        <dbReference type="Proteomes" id="UP000827092"/>
    </source>
</evidence>
<evidence type="ECO:0000313" key="1">
    <source>
        <dbReference type="EMBL" id="KAG8198873.1"/>
    </source>
</evidence>
<gene>
    <name evidence="1" type="ORF">JTE90_015087</name>
</gene>